<evidence type="ECO:0000256" key="1">
    <source>
        <dbReference type="SAM" id="SignalP"/>
    </source>
</evidence>
<organism evidence="2 3">
    <name type="scientific">Pontibacter rugosus</name>
    <dbReference type="NCBI Taxonomy" id="1745966"/>
    <lineage>
        <taxon>Bacteria</taxon>
        <taxon>Pseudomonadati</taxon>
        <taxon>Bacteroidota</taxon>
        <taxon>Cytophagia</taxon>
        <taxon>Cytophagales</taxon>
        <taxon>Hymenobacteraceae</taxon>
        <taxon>Pontibacter</taxon>
    </lineage>
</organism>
<keyword evidence="3" id="KW-1185">Reference proteome</keyword>
<feature type="non-terminal residue" evidence="2">
    <location>
        <position position="1"/>
    </location>
</feature>
<name>A0ABW3SUF7_9BACT</name>
<sequence length="187" mass="21152">ILMYLISNVGLKQLLLLPFLLLAFVAQAQEEPEFEFESDSTSNRFTALNSLYLEIGNNSDVYSINYDRIVYTHNSFKAAVRIGFGTNMFFQESEPKAYPVVPVEAIGMIGRQQKHLEFGLGYTKRFTDEPDLLQNLYFARLGFRYQQPDGGLLIRVALTPFISPENKSEASGFALVPRFGLSIGRSF</sequence>
<proteinExistence type="predicted"/>
<dbReference type="RefSeq" id="WP_377531209.1">
    <property type="nucleotide sequence ID" value="NZ_JBHTLD010000222.1"/>
</dbReference>
<evidence type="ECO:0000313" key="2">
    <source>
        <dbReference type="EMBL" id="MFD1188151.1"/>
    </source>
</evidence>
<gene>
    <name evidence="2" type="ORF">ACFQ2O_18205</name>
</gene>
<dbReference type="EMBL" id="JBHTLD010000222">
    <property type="protein sequence ID" value="MFD1188151.1"/>
    <property type="molecule type" value="Genomic_DNA"/>
</dbReference>
<feature type="chain" id="PRO_5045339644" evidence="1">
    <location>
        <begin position="29"/>
        <end position="187"/>
    </location>
</feature>
<dbReference type="Proteomes" id="UP001597094">
    <property type="component" value="Unassembled WGS sequence"/>
</dbReference>
<keyword evidence="1" id="KW-0732">Signal</keyword>
<protein>
    <submittedName>
        <fullName evidence="2">Uncharacterized protein</fullName>
    </submittedName>
</protein>
<feature type="signal peptide" evidence="1">
    <location>
        <begin position="1"/>
        <end position="28"/>
    </location>
</feature>
<evidence type="ECO:0000313" key="3">
    <source>
        <dbReference type="Proteomes" id="UP001597094"/>
    </source>
</evidence>
<reference evidence="3" key="1">
    <citation type="journal article" date="2019" name="Int. J. Syst. Evol. Microbiol.">
        <title>The Global Catalogue of Microorganisms (GCM) 10K type strain sequencing project: providing services to taxonomists for standard genome sequencing and annotation.</title>
        <authorList>
            <consortium name="The Broad Institute Genomics Platform"/>
            <consortium name="The Broad Institute Genome Sequencing Center for Infectious Disease"/>
            <person name="Wu L."/>
            <person name="Ma J."/>
        </authorList>
    </citation>
    <scope>NUCLEOTIDE SEQUENCE [LARGE SCALE GENOMIC DNA]</scope>
    <source>
        <strain evidence="3">JCM 31319</strain>
    </source>
</reference>
<comment type="caution">
    <text evidence="2">The sequence shown here is derived from an EMBL/GenBank/DDBJ whole genome shotgun (WGS) entry which is preliminary data.</text>
</comment>
<accession>A0ABW3SUF7</accession>